<dbReference type="RefSeq" id="XP_022722232.1">
    <property type="nucleotide sequence ID" value="XM_022866497.1"/>
</dbReference>
<keyword evidence="1" id="KW-0347">Helicase</keyword>
<dbReference type="GeneID" id="111279553"/>
<organism evidence="3 4">
    <name type="scientific">Durio zibethinus</name>
    <name type="common">Durian</name>
    <dbReference type="NCBI Taxonomy" id="66656"/>
    <lineage>
        <taxon>Eukaryota</taxon>
        <taxon>Viridiplantae</taxon>
        <taxon>Streptophyta</taxon>
        <taxon>Embryophyta</taxon>
        <taxon>Tracheophyta</taxon>
        <taxon>Spermatophyta</taxon>
        <taxon>Magnoliopsida</taxon>
        <taxon>eudicotyledons</taxon>
        <taxon>Gunneridae</taxon>
        <taxon>Pentapetalae</taxon>
        <taxon>rosids</taxon>
        <taxon>malvids</taxon>
        <taxon>Malvales</taxon>
        <taxon>Malvaceae</taxon>
        <taxon>Helicteroideae</taxon>
        <taxon>Durio</taxon>
    </lineage>
</organism>
<dbReference type="Gene3D" id="3.40.50.300">
    <property type="entry name" value="P-loop containing nucleotide triphosphate hydrolases"/>
    <property type="match status" value="1"/>
</dbReference>
<comment type="catalytic activity">
    <reaction evidence="1">
        <text>ATP + H2O = ADP + phosphate + H(+)</text>
        <dbReference type="Rhea" id="RHEA:13065"/>
        <dbReference type="ChEBI" id="CHEBI:15377"/>
        <dbReference type="ChEBI" id="CHEBI:15378"/>
        <dbReference type="ChEBI" id="CHEBI:30616"/>
        <dbReference type="ChEBI" id="CHEBI:43474"/>
        <dbReference type="ChEBI" id="CHEBI:456216"/>
        <dbReference type="EC" id="5.6.2.3"/>
    </reaction>
</comment>
<keyword evidence="1" id="KW-0234">DNA repair</keyword>
<keyword evidence="1" id="KW-0547">Nucleotide-binding</keyword>
<proteinExistence type="inferred from homology"/>
<protein>
    <recommendedName>
        <fullName evidence="1">ATP-dependent DNA helicase</fullName>
        <ecNumber evidence="1">5.6.2.3</ecNumber>
    </recommendedName>
</protein>
<comment type="cofactor">
    <cofactor evidence="1">
        <name>Mg(2+)</name>
        <dbReference type="ChEBI" id="CHEBI:18420"/>
    </cofactor>
</comment>
<dbReference type="PANTHER" id="PTHR10492:SF90">
    <property type="entry name" value="ATP-DEPENDENT DNA HELICASE"/>
    <property type="match status" value="1"/>
</dbReference>
<dbReference type="Pfam" id="PF05970">
    <property type="entry name" value="PIF1"/>
    <property type="match status" value="1"/>
</dbReference>
<evidence type="ECO:0000313" key="4">
    <source>
        <dbReference type="RefSeq" id="XP_022722232.1"/>
    </source>
</evidence>
<dbReference type="GO" id="GO:0005524">
    <property type="term" value="F:ATP binding"/>
    <property type="evidence" value="ECO:0007669"/>
    <property type="project" value="UniProtKB-KW"/>
</dbReference>
<dbReference type="EC" id="5.6.2.3" evidence="1"/>
<dbReference type="Proteomes" id="UP000515121">
    <property type="component" value="Unplaced"/>
</dbReference>
<comment type="similarity">
    <text evidence="1">Belongs to the helicase family.</text>
</comment>
<dbReference type="GO" id="GO:0006310">
    <property type="term" value="P:DNA recombination"/>
    <property type="evidence" value="ECO:0007669"/>
    <property type="project" value="UniProtKB-KW"/>
</dbReference>
<evidence type="ECO:0000256" key="1">
    <source>
        <dbReference type="RuleBase" id="RU363044"/>
    </source>
</evidence>
<sequence>MNKNGRSLREFKSLPFPDISLINMCRNTLIMDELRYDRESLKNEHLSLYSGLNIEQKVVYTAILEAVYSDYGRFFFVYGSGGTGKTYLWRTVIARLRSEGKIVLAVASSGIAALLLPGGRTAHSRFKLRESSCCDINQGTQLAELICKSSLIIWDEAPMAHRNAFEALDGSLRDILRFHAPNSTNKSFGGKTVALGGDFRQILPVVPQGGREDIVATSISDSTLWHQCKVYKLTINMRLRDPTMDSNAIQ</sequence>
<keyword evidence="1" id="KW-0067">ATP-binding</keyword>
<accession>A0A6P5X3G2</accession>
<dbReference type="PANTHER" id="PTHR10492">
    <property type="match status" value="1"/>
</dbReference>
<keyword evidence="1" id="KW-0233">DNA recombination</keyword>
<dbReference type="OrthoDB" id="1002436at2759"/>
<keyword evidence="1" id="KW-0378">Hydrolase</keyword>
<dbReference type="GO" id="GO:0000723">
    <property type="term" value="P:telomere maintenance"/>
    <property type="evidence" value="ECO:0007669"/>
    <property type="project" value="InterPro"/>
</dbReference>
<dbReference type="GO" id="GO:0006281">
    <property type="term" value="P:DNA repair"/>
    <property type="evidence" value="ECO:0007669"/>
    <property type="project" value="UniProtKB-KW"/>
</dbReference>
<evidence type="ECO:0000313" key="3">
    <source>
        <dbReference type="Proteomes" id="UP000515121"/>
    </source>
</evidence>
<dbReference type="AlphaFoldDB" id="A0A6P5X3G2"/>
<name>A0A6P5X3G2_DURZI</name>
<evidence type="ECO:0000259" key="2">
    <source>
        <dbReference type="Pfam" id="PF05970"/>
    </source>
</evidence>
<reference evidence="4" key="1">
    <citation type="submission" date="2025-08" db="UniProtKB">
        <authorList>
            <consortium name="RefSeq"/>
        </authorList>
    </citation>
    <scope>IDENTIFICATION</scope>
    <source>
        <tissue evidence="4">Fruit stalk</tissue>
    </source>
</reference>
<feature type="domain" description="DNA helicase Pif1-like DEAD-box helicase" evidence="2">
    <location>
        <begin position="52"/>
        <end position="246"/>
    </location>
</feature>
<gene>
    <name evidence="4" type="primary">LOC111279553</name>
</gene>
<dbReference type="GO" id="GO:0016787">
    <property type="term" value="F:hydrolase activity"/>
    <property type="evidence" value="ECO:0007669"/>
    <property type="project" value="UniProtKB-KW"/>
</dbReference>
<dbReference type="InterPro" id="IPR027417">
    <property type="entry name" value="P-loop_NTPase"/>
</dbReference>
<dbReference type="SUPFAM" id="SSF52540">
    <property type="entry name" value="P-loop containing nucleoside triphosphate hydrolases"/>
    <property type="match status" value="1"/>
</dbReference>
<keyword evidence="3" id="KW-1185">Reference proteome</keyword>
<dbReference type="KEGG" id="dzi:111279553"/>
<dbReference type="InterPro" id="IPR010285">
    <property type="entry name" value="DNA_helicase_pif1-like_DEAD"/>
</dbReference>
<keyword evidence="1" id="KW-0227">DNA damage</keyword>
<dbReference type="GO" id="GO:0043139">
    <property type="term" value="F:5'-3' DNA helicase activity"/>
    <property type="evidence" value="ECO:0007669"/>
    <property type="project" value="UniProtKB-EC"/>
</dbReference>